<dbReference type="PANTHER" id="PTHR32093">
    <property type="entry name" value="LEUCINE-RICH REPEAT EXTENSIN-LIKE PROTEIN 3-RELATED"/>
    <property type="match status" value="1"/>
</dbReference>
<keyword evidence="6" id="KW-1185">Reference proteome</keyword>
<gene>
    <name evidence="5" type="ORF">HAX54_025441</name>
</gene>
<comment type="caution">
    <text evidence="5">The sequence shown here is derived from an EMBL/GenBank/DDBJ whole genome shotgun (WGS) entry which is preliminary data.</text>
</comment>
<dbReference type="InterPro" id="IPR051582">
    <property type="entry name" value="LRR_extensin-like_regulator"/>
</dbReference>
<dbReference type="PANTHER" id="PTHR32093:SF120">
    <property type="entry name" value="LEUCINE-RICH REPEAT EXTENSIN-LIKE PROTEIN 3-RELATED"/>
    <property type="match status" value="1"/>
</dbReference>
<evidence type="ECO:0000256" key="3">
    <source>
        <dbReference type="ARBA" id="ARBA00022729"/>
    </source>
</evidence>
<dbReference type="InterPro" id="IPR001611">
    <property type="entry name" value="Leu-rich_rpt"/>
</dbReference>
<sequence>MCNYTRVFRWPSIDEASELSVAGIDINDIADVSNNWVVGKFLDVVVQLPNLRFLDLRFNEFEGELPRQVFERNLDALFINNNIFSSKLPDSFGNSPVSIMAFADQQNCLRERPGQRSELDCQIFLSDEVDCSTYKCALPPPSPTPLNPCCTCSLPPPSLTPTSTPLPPLPSPQPSPLPLIVSPSSLLPPPLSPLIYFFHLQHCHLHPTKRDQEKWVEYLESSYLGGVFGLDTMGRVELGRSSIEFG</sequence>
<dbReference type="EMBL" id="JACEIK010000309">
    <property type="protein sequence ID" value="MCD7454641.1"/>
    <property type="molecule type" value="Genomic_DNA"/>
</dbReference>
<protein>
    <submittedName>
        <fullName evidence="5">Uncharacterized protein</fullName>
    </submittedName>
</protein>
<dbReference type="Gene3D" id="3.80.10.10">
    <property type="entry name" value="Ribonuclease Inhibitor"/>
    <property type="match status" value="1"/>
</dbReference>
<proteinExistence type="predicted"/>
<dbReference type="SUPFAM" id="SSF52058">
    <property type="entry name" value="L domain-like"/>
    <property type="match status" value="1"/>
</dbReference>
<evidence type="ECO:0000256" key="1">
    <source>
        <dbReference type="ARBA" id="ARBA00004613"/>
    </source>
</evidence>
<evidence type="ECO:0000313" key="6">
    <source>
        <dbReference type="Proteomes" id="UP000823775"/>
    </source>
</evidence>
<reference evidence="5 6" key="1">
    <citation type="journal article" date="2021" name="BMC Genomics">
        <title>Datura genome reveals duplications of psychoactive alkaloid biosynthetic genes and high mutation rate following tissue culture.</title>
        <authorList>
            <person name="Rajewski A."/>
            <person name="Carter-House D."/>
            <person name="Stajich J."/>
            <person name="Litt A."/>
        </authorList>
    </citation>
    <scope>NUCLEOTIDE SEQUENCE [LARGE SCALE GENOMIC DNA]</scope>
    <source>
        <strain evidence="5">AR-01</strain>
    </source>
</reference>
<accession>A0ABS8S6F7</accession>
<keyword evidence="2" id="KW-0964">Secreted</keyword>
<dbReference type="Pfam" id="PF00560">
    <property type="entry name" value="LRR_1"/>
    <property type="match status" value="1"/>
</dbReference>
<organism evidence="5 6">
    <name type="scientific">Datura stramonium</name>
    <name type="common">Jimsonweed</name>
    <name type="synonym">Common thornapple</name>
    <dbReference type="NCBI Taxonomy" id="4076"/>
    <lineage>
        <taxon>Eukaryota</taxon>
        <taxon>Viridiplantae</taxon>
        <taxon>Streptophyta</taxon>
        <taxon>Embryophyta</taxon>
        <taxon>Tracheophyta</taxon>
        <taxon>Spermatophyta</taxon>
        <taxon>Magnoliopsida</taxon>
        <taxon>eudicotyledons</taxon>
        <taxon>Gunneridae</taxon>
        <taxon>Pentapetalae</taxon>
        <taxon>asterids</taxon>
        <taxon>lamiids</taxon>
        <taxon>Solanales</taxon>
        <taxon>Solanaceae</taxon>
        <taxon>Solanoideae</taxon>
        <taxon>Datureae</taxon>
        <taxon>Datura</taxon>
    </lineage>
</organism>
<keyword evidence="4" id="KW-0677">Repeat</keyword>
<dbReference type="InterPro" id="IPR032675">
    <property type="entry name" value="LRR_dom_sf"/>
</dbReference>
<comment type="subcellular location">
    <subcellularLocation>
        <location evidence="1">Secreted</location>
    </subcellularLocation>
</comment>
<evidence type="ECO:0000256" key="4">
    <source>
        <dbReference type="ARBA" id="ARBA00022737"/>
    </source>
</evidence>
<evidence type="ECO:0000313" key="5">
    <source>
        <dbReference type="EMBL" id="MCD7454641.1"/>
    </source>
</evidence>
<dbReference type="Proteomes" id="UP000823775">
    <property type="component" value="Unassembled WGS sequence"/>
</dbReference>
<keyword evidence="3" id="KW-0732">Signal</keyword>
<evidence type="ECO:0000256" key="2">
    <source>
        <dbReference type="ARBA" id="ARBA00022525"/>
    </source>
</evidence>
<name>A0ABS8S6F7_DATST</name>